<dbReference type="Gene3D" id="3.40.50.150">
    <property type="entry name" value="Vaccinia Virus protein VP39"/>
    <property type="match status" value="1"/>
</dbReference>
<organism evidence="3">
    <name type="scientific">Schizophyllum commune (strain H4-8 / FGSC 9210)</name>
    <name type="common">Split gill fungus</name>
    <dbReference type="NCBI Taxonomy" id="578458"/>
    <lineage>
        <taxon>Eukaryota</taxon>
        <taxon>Fungi</taxon>
        <taxon>Dikarya</taxon>
        <taxon>Basidiomycota</taxon>
        <taxon>Agaricomycotina</taxon>
        <taxon>Agaricomycetes</taxon>
        <taxon>Agaricomycetidae</taxon>
        <taxon>Agaricales</taxon>
        <taxon>Schizophyllaceae</taxon>
        <taxon>Schizophyllum</taxon>
    </lineage>
</organism>
<dbReference type="AlphaFoldDB" id="D8PQU5"/>
<reference evidence="2 3" key="1">
    <citation type="journal article" date="2010" name="Nat. Biotechnol.">
        <title>Genome sequence of the model mushroom Schizophyllum commune.</title>
        <authorList>
            <person name="Ohm R.A."/>
            <person name="de Jong J.F."/>
            <person name="Lugones L.G."/>
            <person name="Aerts A."/>
            <person name="Kothe E."/>
            <person name="Stajich J.E."/>
            <person name="de Vries R.P."/>
            <person name="Record E."/>
            <person name="Levasseur A."/>
            <person name="Baker S.E."/>
            <person name="Bartholomew K.A."/>
            <person name="Coutinho P.M."/>
            <person name="Erdmann S."/>
            <person name="Fowler T.J."/>
            <person name="Gathman A.C."/>
            <person name="Lombard V."/>
            <person name="Henrissat B."/>
            <person name="Knabe N."/>
            <person name="Kuees U."/>
            <person name="Lilly W.W."/>
            <person name="Lindquist E."/>
            <person name="Lucas S."/>
            <person name="Magnuson J.K."/>
            <person name="Piumi F."/>
            <person name="Raudaskoski M."/>
            <person name="Salamov A."/>
            <person name="Schmutz J."/>
            <person name="Schwarze F.W.M.R."/>
            <person name="vanKuyk P.A."/>
            <person name="Horton J.S."/>
            <person name="Grigoriev I.V."/>
            <person name="Woesten H.A.B."/>
        </authorList>
    </citation>
    <scope>NUCLEOTIDE SEQUENCE [LARGE SCALE GENOMIC DNA]</scope>
    <source>
        <strain evidence="3">H4-8 / FGSC 9210</strain>
    </source>
</reference>
<dbReference type="SUPFAM" id="SSF55961">
    <property type="entry name" value="Bet v1-like"/>
    <property type="match status" value="1"/>
</dbReference>
<dbReference type="Proteomes" id="UP000007431">
    <property type="component" value="Unassembled WGS sequence"/>
</dbReference>
<accession>D8PQU5</accession>
<dbReference type="EMBL" id="GL377302">
    <property type="protein sequence ID" value="EFJ02455.1"/>
    <property type="molecule type" value="Genomic_DNA"/>
</dbReference>
<evidence type="ECO:0000313" key="2">
    <source>
        <dbReference type="EMBL" id="EFJ02455.1"/>
    </source>
</evidence>
<dbReference type="eggNOG" id="ENOG502S5S2">
    <property type="taxonomic scope" value="Eukaryota"/>
</dbReference>
<name>D8PQU5_SCHCM</name>
<dbReference type="SUPFAM" id="SSF53335">
    <property type="entry name" value="S-adenosyl-L-methionine-dependent methyltransferases"/>
    <property type="match status" value="1"/>
</dbReference>
<evidence type="ECO:0000259" key="1">
    <source>
        <dbReference type="Pfam" id="PF23155"/>
    </source>
</evidence>
<dbReference type="OMA" id="LADICFP"/>
<keyword evidence="3" id="KW-1185">Reference proteome</keyword>
<dbReference type="InParanoid" id="D8PQU5"/>
<dbReference type="InterPro" id="IPR029063">
    <property type="entry name" value="SAM-dependent_MTases_sf"/>
</dbReference>
<evidence type="ECO:0000313" key="3">
    <source>
        <dbReference type="Proteomes" id="UP000007431"/>
    </source>
</evidence>
<dbReference type="HOGENOM" id="CLU_586759_0_0_1"/>
<feature type="domain" description="DUF7053" evidence="1">
    <location>
        <begin position="14"/>
        <end position="148"/>
    </location>
</feature>
<protein>
    <recommendedName>
        <fullName evidence="1">DUF7053 domain-containing protein</fullName>
    </recommendedName>
</protein>
<gene>
    <name evidence="2" type="ORF">SCHCODRAFT_231524</name>
</gene>
<proteinExistence type="predicted"/>
<dbReference type="InterPro" id="IPR055481">
    <property type="entry name" value="DUF7053"/>
</dbReference>
<dbReference type="CDD" id="cd07812">
    <property type="entry name" value="SRPBCC"/>
    <property type="match status" value="1"/>
</dbReference>
<sequence length="381" mass="43182">MPLPWPLVLTRTVSSTTPINAPTDAVIQYLHDPDRMVSGGSLVIDRKVDPSNPLKYTITDKLDVLGLWSSTTTYDALFEPKDEGTDVTVNAPMGTRLQQRWRVRGKDEGSAEMTEDVEVQALFFFMPYILRTMIKSHREGNERIRAQLEGKHVALKRLSSRGDDPYGLFHLALNRRMGDPINVDPKTEWLNMGYWKNTSDLPTACEALALRMVQAARPRPNGRVLEHVKHPFNPADDLRFDTILALDCAYHFQTRKAFLQQALSNLAVGGRIALADIAFDDLTLDTHRSKLIRAALRMMPSDNVWTKTTYVKNMEQIGYVDVTLEDITDEVFPGFVRFLKSRGRGWWAFGALMEVYFSAGAKVRDGRILAALLERRQLSND</sequence>
<dbReference type="Pfam" id="PF23155">
    <property type="entry name" value="DUF7053"/>
    <property type="match status" value="1"/>
</dbReference>
<dbReference type="VEuPathDB" id="FungiDB:SCHCODRAFT_02611150"/>